<name>A0AA35KGR1_9SAUR</name>
<feature type="region of interest" description="Disordered" evidence="1">
    <location>
        <begin position="215"/>
        <end position="250"/>
    </location>
</feature>
<organism evidence="2 3">
    <name type="scientific">Podarcis lilfordi</name>
    <name type="common">Lilford's wall lizard</name>
    <dbReference type="NCBI Taxonomy" id="74358"/>
    <lineage>
        <taxon>Eukaryota</taxon>
        <taxon>Metazoa</taxon>
        <taxon>Chordata</taxon>
        <taxon>Craniata</taxon>
        <taxon>Vertebrata</taxon>
        <taxon>Euteleostomi</taxon>
        <taxon>Lepidosauria</taxon>
        <taxon>Squamata</taxon>
        <taxon>Bifurcata</taxon>
        <taxon>Unidentata</taxon>
        <taxon>Episquamata</taxon>
        <taxon>Laterata</taxon>
        <taxon>Lacertibaenia</taxon>
        <taxon>Lacertidae</taxon>
        <taxon>Podarcis</taxon>
    </lineage>
</organism>
<dbReference type="EMBL" id="OX395131">
    <property type="protein sequence ID" value="CAI5777920.1"/>
    <property type="molecule type" value="Genomic_DNA"/>
</dbReference>
<protein>
    <submittedName>
        <fullName evidence="2">Uncharacterized protein</fullName>
    </submittedName>
</protein>
<gene>
    <name evidence="2" type="ORF">PODLI_1B038826</name>
</gene>
<keyword evidence="3" id="KW-1185">Reference proteome</keyword>
<evidence type="ECO:0000313" key="2">
    <source>
        <dbReference type="EMBL" id="CAI5777920.1"/>
    </source>
</evidence>
<feature type="region of interest" description="Disordered" evidence="1">
    <location>
        <begin position="45"/>
        <end position="65"/>
    </location>
</feature>
<reference evidence="2" key="1">
    <citation type="submission" date="2022-12" db="EMBL/GenBank/DDBJ databases">
        <authorList>
            <person name="Alioto T."/>
            <person name="Alioto T."/>
            <person name="Gomez Garrido J."/>
        </authorList>
    </citation>
    <scope>NUCLEOTIDE SEQUENCE</scope>
</reference>
<evidence type="ECO:0000256" key="1">
    <source>
        <dbReference type="SAM" id="MobiDB-lite"/>
    </source>
</evidence>
<dbReference type="Proteomes" id="UP001178461">
    <property type="component" value="Chromosome 6"/>
</dbReference>
<sequence>MGNDASLSSRLPLLWQGHCGEPAPLSLSGSEFLLKALLQTSEVRKPREESLPWQGDPPTHPPTQAYEGQAATRGFSQALFLDEDAWRWTKQLARAFEFLEKASGDGEKEREKAARVCALVCHVTAAWHPPSLPPSLPPSQTPHKELAGVCRRGTEVGIPGDRHFVQDAAARRPHCGLKILSIADAEGAGRERPAGCWRGGGTLRRPDGALAGLKGGQGNGGGGGAGGGCWVRTGGGSSPQGKGGSRGDGRSADRLVGLLYRHTKQEAVWSSENSRIRI</sequence>
<dbReference type="AlphaFoldDB" id="A0AA35KGR1"/>
<proteinExistence type="predicted"/>
<feature type="compositionally biased region" description="Gly residues" evidence="1">
    <location>
        <begin position="215"/>
        <end position="244"/>
    </location>
</feature>
<accession>A0AA35KGR1</accession>
<evidence type="ECO:0000313" key="3">
    <source>
        <dbReference type="Proteomes" id="UP001178461"/>
    </source>
</evidence>